<dbReference type="PANTHER" id="PTHR30472">
    <property type="entry name" value="FERRIC ENTEROBACTIN TRANSPORT SYSTEM PERMEASE PROTEIN"/>
    <property type="match status" value="1"/>
</dbReference>
<dbReference type="GO" id="GO:0022857">
    <property type="term" value="F:transmembrane transporter activity"/>
    <property type="evidence" value="ECO:0007669"/>
    <property type="project" value="InterPro"/>
</dbReference>
<keyword evidence="5 8" id="KW-0812">Transmembrane</keyword>
<evidence type="ECO:0000256" key="6">
    <source>
        <dbReference type="ARBA" id="ARBA00022989"/>
    </source>
</evidence>
<gene>
    <name evidence="9" type="ORF">GMA10_08125</name>
</gene>
<organism evidence="9 10">
    <name type="scientific">Rothia koreensis</name>
    <dbReference type="NCBI Taxonomy" id="592378"/>
    <lineage>
        <taxon>Bacteria</taxon>
        <taxon>Bacillati</taxon>
        <taxon>Actinomycetota</taxon>
        <taxon>Actinomycetes</taxon>
        <taxon>Micrococcales</taxon>
        <taxon>Micrococcaceae</taxon>
        <taxon>Rothia</taxon>
    </lineage>
</organism>
<feature type="transmembrane region" description="Helical" evidence="8">
    <location>
        <begin position="97"/>
        <end position="129"/>
    </location>
</feature>
<dbReference type="InterPro" id="IPR000522">
    <property type="entry name" value="ABC_transptr_permease_BtuC"/>
</dbReference>
<evidence type="ECO:0000313" key="9">
    <source>
        <dbReference type="EMBL" id="MUN55177.1"/>
    </source>
</evidence>
<dbReference type="Gene3D" id="1.10.3470.10">
    <property type="entry name" value="ABC transporter involved in vitamin B12 uptake, BtuC"/>
    <property type="match status" value="1"/>
</dbReference>
<comment type="caution">
    <text evidence="9">The sequence shown here is derived from an EMBL/GenBank/DDBJ whole genome shotgun (WGS) entry which is preliminary data.</text>
</comment>
<feature type="transmembrane region" description="Helical" evidence="8">
    <location>
        <begin position="189"/>
        <end position="210"/>
    </location>
</feature>
<comment type="similarity">
    <text evidence="2">Belongs to the binding-protein-dependent transport system permease family. FecCD subfamily.</text>
</comment>
<dbReference type="PANTHER" id="PTHR30472:SF24">
    <property type="entry name" value="FERRIC ENTEROBACTIN TRANSPORT SYSTEM PERMEASE PROTEIN FEPG"/>
    <property type="match status" value="1"/>
</dbReference>
<sequence>MVIALAIGLVGVFAIRVLLGTYTVAIPDFFSILAGHSIPGAAGAKFIVLQDKLPHAVLGTLAGLAFGCSGAIFQLLLRNPLASPDIIGINTSASLGAVVAVSMFGAAGTGMATGGLIGAVACVAVIFGLSAQRESMVGNRFILIGLGISVLAVALTNYLLSRVNIYKAADAAIWLTGSLGSASWQRISVLGLVLVVVLPLIALFSRNLHALEVGDEMASGLGVPVASTRWLYVVLAVLLVAFAVAMTGPITFVAFVSGPIARKCVGGKHSLTASALIGAIIVVLADFVAANLIPGGRLPVGVVTGIVGAPILLWLVAAAQKERS</sequence>
<evidence type="ECO:0000313" key="10">
    <source>
        <dbReference type="Proteomes" id="UP000462152"/>
    </source>
</evidence>
<keyword evidence="10" id="KW-1185">Reference proteome</keyword>
<dbReference type="Pfam" id="PF01032">
    <property type="entry name" value="FecCD"/>
    <property type="match status" value="1"/>
</dbReference>
<keyword evidence="3" id="KW-0813">Transport</keyword>
<name>A0A7K1LIZ4_9MICC</name>
<keyword evidence="4" id="KW-1003">Cell membrane</keyword>
<feature type="transmembrane region" description="Helical" evidence="8">
    <location>
        <begin position="141"/>
        <end position="159"/>
    </location>
</feature>
<feature type="transmembrane region" description="Helical" evidence="8">
    <location>
        <begin position="270"/>
        <end position="293"/>
    </location>
</feature>
<dbReference type="Proteomes" id="UP000462152">
    <property type="component" value="Unassembled WGS sequence"/>
</dbReference>
<feature type="transmembrane region" description="Helical" evidence="8">
    <location>
        <begin position="299"/>
        <end position="319"/>
    </location>
</feature>
<evidence type="ECO:0000256" key="1">
    <source>
        <dbReference type="ARBA" id="ARBA00004651"/>
    </source>
</evidence>
<dbReference type="InterPro" id="IPR037294">
    <property type="entry name" value="ABC_BtuC-like"/>
</dbReference>
<accession>A0A7K1LIZ4</accession>
<dbReference type="AlphaFoldDB" id="A0A7K1LIZ4"/>
<dbReference type="GO" id="GO:0033214">
    <property type="term" value="P:siderophore-iron import into cell"/>
    <property type="evidence" value="ECO:0007669"/>
    <property type="project" value="TreeGrafter"/>
</dbReference>
<evidence type="ECO:0000256" key="8">
    <source>
        <dbReference type="SAM" id="Phobius"/>
    </source>
</evidence>
<feature type="transmembrane region" description="Helical" evidence="8">
    <location>
        <begin position="56"/>
        <end position="77"/>
    </location>
</feature>
<evidence type="ECO:0000256" key="2">
    <source>
        <dbReference type="ARBA" id="ARBA00007935"/>
    </source>
</evidence>
<dbReference type="CDD" id="cd06550">
    <property type="entry name" value="TM_ABC_iron-siderophores_like"/>
    <property type="match status" value="1"/>
</dbReference>
<dbReference type="GO" id="GO:0005886">
    <property type="term" value="C:plasma membrane"/>
    <property type="evidence" value="ECO:0007669"/>
    <property type="project" value="UniProtKB-SubCell"/>
</dbReference>
<dbReference type="OrthoDB" id="4455417at2"/>
<evidence type="ECO:0000256" key="3">
    <source>
        <dbReference type="ARBA" id="ARBA00022448"/>
    </source>
</evidence>
<protein>
    <submittedName>
        <fullName evidence="9">Iron chelate uptake ABC transporter family permease subunit</fullName>
    </submittedName>
</protein>
<evidence type="ECO:0000256" key="5">
    <source>
        <dbReference type="ARBA" id="ARBA00022692"/>
    </source>
</evidence>
<dbReference type="EMBL" id="WOGT01000004">
    <property type="protein sequence ID" value="MUN55177.1"/>
    <property type="molecule type" value="Genomic_DNA"/>
</dbReference>
<comment type="subcellular location">
    <subcellularLocation>
        <location evidence="1">Cell membrane</location>
        <topology evidence="1">Multi-pass membrane protein</topology>
    </subcellularLocation>
</comment>
<keyword evidence="7 8" id="KW-0472">Membrane</keyword>
<keyword evidence="6 8" id="KW-1133">Transmembrane helix</keyword>
<evidence type="ECO:0000256" key="7">
    <source>
        <dbReference type="ARBA" id="ARBA00023136"/>
    </source>
</evidence>
<feature type="transmembrane region" description="Helical" evidence="8">
    <location>
        <begin position="230"/>
        <end position="258"/>
    </location>
</feature>
<dbReference type="SUPFAM" id="SSF81345">
    <property type="entry name" value="ABC transporter involved in vitamin B12 uptake, BtuC"/>
    <property type="match status" value="1"/>
</dbReference>
<reference evidence="9 10" key="1">
    <citation type="submission" date="2019-12" db="EMBL/GenBank/DDBJ databases">
        <authorList>
            <person name="Li J."/>
            <person name="Shi Y."/>
            <person name="Xu G."/>
            <person name="Xiao D."/>
            <person name="Ran X."/>
        </authorList>
    </citation>
    <scope>NUCLEOTIDE SEQUENCE [LARGE SCALE GENOMIC DNA]</scope>
    <source>
        <strain evidence="9 10">JCM 15915</strain>
    </source>
</reference>
<proteinExistence type="inferred from homology"/>
<evidence type="ECO:0000256" key="4">
    <source>
        <dbReference type="ARBA" id="ARBA00022475"/>
    </source>
</evidence>